<dbReference type="SUPFAM" id="SSF53850">
    <property type="entry name" value="Periplasmic binding protein-like II"/>
    <property type="match status" value="1"/>
</dbReference>
<dbReference type="Gene3D" id="3.40.190.10">
    <property type="entry name" value="Periplasmic binding protein-like II"/>
    <property type="match status" value="2"/>
</dbReference>
<reference evidence="6 7" key="1">
    <citation type="journal article" date="2005" name="DNA Res.">
        <title>Complete genome sequence of the facultative anaerobic magnetotactic bacterium Magnetospirillum sp. strain AMB-1.</title>
        <authorList>
            <person name="Matsunaga T."/>
            <person name="Okamura Y."/>
            <person name="Fukuda Y."/>
            <person name="Wahyudi A.T."/>
            <person name="Murase Y."/>
            <person name="Takeyama H."/>
        </authorList>
    </citation>
    <scope>NUCLEOTIDE SEQUENCE [LARGE SCALE GENOMIC DNA]</scope>
    <source>
        <strain evidence="7">ATCC 700264 / AMB-1</strain>
    </source>
</reference>
<evidence type="ECO:0000259" key="5">
    <source>
        <dbReference type="SMART" id="SM00062"/>
    </source>
</evidence>
<dbReference type="Pfam" id="PF09084">
    <property type="entry name" value="NMT1"/>
    <property type="match status" value="1"/>
</dbReference>
<evidence type="ECO:0000313" key="6">
    <source>
        <dbReference type="EMBL" id="BAE50658.1"/>
    </source>
</evidence>
<evidence type="ECO:0000256" key="1">
    <source>
        <dbReference type="ARBA" id="ARBA00004418"/>
    </source>
</evidence>
<dbReference type="KEGG" id="mag:amb1854"/>
<dbReference type="RefSeq" id="WP_011384259.1">
    <property type="nucleotide sequence ID" value="NC_007626.1"/>
</dbReference>
<evidence type="ECO:0000256" key="3">
    <source>
        <dbReference type="ARBA" id="ARBA00022729"/>
    </source>
</evidence>
<accession>Q2W667</accession>
<keyword evidence="7" id="KW-1185">Reference proteome</keyword>
<gene>
    <name evidence="6" type="ordered locus">amb1854</name>
</gene>
<dbReference type="PANTHER" id="PTHR30024">
    <property type="entry name" value="ALIPHATIC SULFONATES-BINDING PROTEIN-RELATED"/>
    <property type="match status" value="1"/>
</dbReference>
<dbReference type="SMART" id="SM00062">
    <property type="entry name" value="PBPb"/>
    <property type="match status" value="1"/>
</dbReference>
<dbReference type="STRING" id="342108.amb1854"/>
<dbReference type="CDD" id="cd01008">
    <property type="entry name" value="PBP2_NrtA_SsuA_CpmA_like"/>
    <property type="match status" value="1"/>
</dbReference>
<feature type="chain" id="PRO_5004218209" evidence="4">
    <location>
        <begin position="20"/>
        <end position="305"/>
    </location>
</feature>
<evidence type="ECO:0000256" key="4">
    <source>
        <dbReference type="SAM" id="SignalP"/>
    </source>
</evidence>
<dbReference type="EMBL" id="AP007255">
    <property type="protein sequence ID" value="BAE50658.1"/>
    <property type="molecule type" value="Genomic_DNA"/>
</dbReference>
<dbReference type="OrthoDB" id="7374754at2"/>
<dbReference type="InterPro" id="IPR001638">
    <property type="entry name" value="Solute-binding_3/MltF_N"/>
</dbReference>
<comment type="subcellular location">
    <subcellularLocation>
        <location evidence="1">Periplasm</location>
    </subcellularLocation>
</comment>
<protein>
    <submittedName>
        <fullName evidence="6">ABC-type nitrate/sulfonate/bicarbonate transport systems, periplasmic components</fullName>
    </submittedName>
</protein>
<dbReference type="AlphaFoldDB" id="Q2W667"/>
<feature type="domain" description="Solute-binding protein family 3/N-terminal" evidence="5">
    <location>
        <begin position="22"/>
        <end position="244"/>
    </location>
</feature>
<evidence type="ECO:0000256" key="2">
    <source>
        <dbReference type="ARBA" id="ARBA00010742"/>
    </source>
</evidence>
<name>Q2W667_PARM1</name>
<feature type="signal peptide" evidence="4">
    <location>
        <begin position="1"/>
        <end position="19"/>
    </location>
</feature>
<sequence>MTRLLALAVTLFLALPAAAQDKLRLGYPAGMNGQIVTILEKANLAAARGQEVEYTFFQNGPPMMEAFAAGQLDVAVTSLMPLATFAARLPGQAVIVSGLGHSSYALLVKAASPVAKLADLKGKRIAVSFGSDSHLDLLASLAEAGLDPKTDVELLNIQPAELPVALEKDHADAIVIRQPQVLRLQQSQGARLIKSWPHTYVVLARAAYLEKHPDAIRSLTGALADSVAYIRARPEQAAEWFGEKLRVDAATVRQVSAENPLIASPHYYQLGVTPDLRAVTARWMTEAHKWGLIKSPVDAGRLFLP</sequence>
<keyword evidence="3 4" id="KW-0732">Signal</keyword>
<dbReference type="HOGENOM" id="CLU_911551_0_0_5"/>
<dbReference type="GO" id="GO:0042597">
    <property type="term" value="C:periplasmic space"/>
    <property type="evidence" value="ECO:0007669"/>
    <property type="project" value="UniProtKB-SubCell"/>
</dbReference>
<proteinExistence type="inferred from homology"/>
<organism evidence="6 7">
    <name type="scientific">Paramagnetospirillum magneticum (strain ATCC 700264 / AMB-1)</name>
    <name type="common">Magnetospirillum magneticum</name>
    <dbReference type="NCBI Taxonomy" id="342108"/>
    <lineage>
        <taxon>Bacteria</taxon>
        <taxon>Pseudomonadati</taxon>
        <taxon>Pseudomonadota</taxon>
        <taxon>Alphaproteobacteria</taxon>
        <taxon>Rhodospirillales</taxon>
        <taxon>Magnetospirillaceae</taxon>
        <taxon>Paramagnetospirillum</taxon>
    </lineage>
</organism>
<dbReference type="PANTHER" id="PTHR30024:SF47">
    <property type="entry name" value="TAURINE-BINDING PERIPLASMIC PROTEIN"/>
    <property type="match status" value="1"/>
</dbReference>
<dbReference type="Proteomes" id="UP000007058">
    <property type="component" value="Chromosome"/>
</dbReference>
<dbReference type="InterPro" id="IPR015168">
    <property type="entry name" value="SsuA/THI5"/>
</dbReference>
<comment type="similarity">
    <text evidence="2">Belongs to the bacterial solute-binding protein SsuA/TauA family.</text>
</comment>
<evidence type="ECO:0000313" key="7">
    <source>
        <dbReference type="Proteomes" id="UP000007058"/>
    </source>
</evidence>